<dbReference type="InterPro" id="IPR025558">
    <property type="entry name" value="DUF4283"/>
</dbReference>
<evidence type="ECO:0000313" key="3">
    <source>
        <dbReference type="EMBL" id="KAK4737024.1"/>
    </source>
</evidence>
<comment type="caution">
    <text evidence="3">The sequence shown here is derived from an EMBL/GenBank/DDBJ whole genome shotgun (WGS) entry which is preliminary data.</text>
</comment>
<feature type="region of interest" description="Disordered" evidence="1">
    <location>
        <begin position="279"/>
        <end position="373"/>
    </location>
</feature>
<accession>A0AAV9MIT7</accession>
<feature type="compositionally biased region" description="Basic and acidic residues" evidence="1">
    <location>
        <begin position="542"/>
        <end position="563"/>
    </location>
</feature>
<evidence type="ECO:0000313" key="4">
    <source>
        <dbReference type="Proteomes" id="UP001311915"/>
    </source>
</evidence>
<feature type="compositionally biased region" description="Basic and acidic residues" evidence="1">
    <location>
        <begin position="287"/>
        <end position="313"/>
    </location>
</feature>
<feature type="compositionally biased region" description="Polar residues" evidence="1">
    <location>
        <begin position="408"/>
        <end position="417"/>
    </location>
</feature>
<feature type="compositionally biased region" description="Basic and acidic residues" evidence="1">
    <location>
        <begin position="338"/>
        <end position="358"/>
    </location>
</feature>
<feature type="compositionally biased region" description="Polar residues" evidence="1">
    <location>
        <begin position="570"/>
        <end position="590"/>
    </location>
</feature>
<organism evidence="3 4">
    <name type="scientific">Solanum pinnatisectum</name>
    <name type="common">tansyleaf nightshade</name>
    <dbReference type="NCBI Taxonomy" id="50273"/>
    <lineage>
        <taxon>Eukaryota</taxon>
        <taxon>Viridiplantae</taxon>
        <taxon>Streptophyta</taxon>
        <taxon>Embryophyta</taxon>
        <taxon>Tracheophyta</taxon>
        <taxon>Spermatophyta</taxon>
        <taxon>Magnoliopsida</taxon>
        <taxon>eudicotyledons</taxon>
        <taxon>Gunneridae</taxon>
        <taxon>Pentapetalae</taxon>
        <taxon>asterids</taxon>
        <taxon>lamiids</taxon>
        <taxon>Solanales</taxon>
        <taxon>Solanaceae</taxon>
        <taxon>Solanoideae</taxon>
        <taxon>Solaneae</taxon>
        <taxon>Solanum</taxon>
    </lineage>
</organism>
<dbReference type="Pfam" id="PF14111">
    <property type="entry name" value="DUF4283"/>
    <property type="match status" value="1"/>
</dbReference>
<dbReference type="EMBL" id="JAWPEI010000001">
    <property type="protein sequence ID" value="KAK4737024.1"/>
    <property type="molecule type" value="Genomic_DNA"/>
</dbReference>
<sequence length="590" mass="67593">MALAAIGQPLSGAAQIITPAVASMNEKPRNYAAALQPHIPKHVPLPLKPITYLHGEPRVVWEEEEEMTQMITNEELEFAVLGKIFYGWPDIQDLRKLIPTQCELKGDVNIGLLCNRYVLIRASRMEDYVNLLSKPIFYIAYKNRNYPMRTLKWNPFFDPEEETTTAIAWISLPSLPPNFFGKETIFSIAATVGKPVQVDLATSNKTQPSCARVKVEVDLMGDFPNRVNVGIKRRSGEIMAKWITIKYDYLPKYCKHCKLQGHNEKECFVLHPDLFTEMKNEGTQAGDDDKVDRAKKETEEEKGERRLNDKVKSSEYQQQRQKYGAGRGRFPQWGGHAQRWDPKEKQKDTRVTTEDKFDALNIEEDTEEKRRELDVNQVNNREIFPTVNTRKWVEKAFGKVKDTRKNINDNMNSQSTGKDVGVSIGDNQQNSGSKTPNTTRQSEDSERIQEEQDTAKGEAKENQQFTDKQSVAISNNVTRTEHEERNDWEEAEVNSVHSKLPAKGLAIKQTGVVLQDDSETRNLDMNTGEDMRDEKEDEEIQENIKEISKRGDLSPRHINELKHEKRRGRSTTLQSNQMQTRSSSAKHTLS</sequence>
<evidence type="ECO:0000259" key="2">
    <source>
        <dbReference type="Pfam" id="PF14111"/>
    </source>
</evidence>
<dbReference type="PANTHER" id="PTHR31286:SF179">
    <property type="entry name" value="RNASE H TYPE-1 DOMAIN-CONTAINING PROTEIN"/>
    <property type="match status" value="1"/>
</dbReference>
<feature type="compositionally biased region" description="Polar residues" evidence="1">
    <location>
        <begin position="425"/>
        <end position="440"/>
    </location>
</feature>
<feature type="compositionally biased region" description="Basic and acidic residues" evidence="1">
    <location>
        <begin position="441"/>
        <end position="461"/>
    </location>
</feature>
<dbReference type="AlphaFoldDB" id="A0AAV9MIT7"/>
<proteinExistence type="predicted"/>
<reference evidence="3 4" key="1">
    <citation type="submission" date="2023-10" db="EMBL/GenBank/DDBJ databases">
        <title>Genome-Wide Identification Analysis in wild type Solanum Pinnatisectum Reveals Some Genes Defensing Phytophthora Infestans.</title>
        <authorList>
            <person name="Sun C."/>
        </authorList>
    </citation>
    <scope>NUCLEOTIDE SEQUENCE [LARGE SCALE GENOMIC DNA]</scope>
    <source>
        <strain evidence="3">LQN</strain>
        <tissue evidence="3">Leaf</tissue>
    </source>
</reference>
<keyword evidence="4" id="KW-1185">Reference proteome</keyword>
<protein>
    <recommendedName>
        <fullName evidence="2">DUF4283 domain-containing protein</fullName>
    </recommendedName>
</protein>
<feature type="region of interest" description="Disordered" evidence="1">
    <location>
        <begin position="404"/>
        <end position="500"/>
    </location>
</feature>
<dbReference type="PANTHER" id="PTHR31286">
    <property type="entry name" value="GLYCINE-RICH CELL WALL STRUCTURAL PROTEIN 1.8-LIKE"/>
    <property type="match status" value="1"/>
</dbReference>
<feature type="compositionally biased region" description="Polar residues" evidence="1">
    <location>
        <begin position="462"/>
        <end position="478"/>
    </location>
</feature>
<dbReference type="InterPro" id="IPR040256">
    <property type="entry name" value="At4g02000-like"/>
</dbReference>
<feature type="region of interest" description="Disordered" evidence="1">
    <location>
        <begin position="512"/>
        <end position="590"/>
    </location>
</feature>
<dbReference type="Proteomes" id="UP001311915">
    <property type="component" value="Unassembled WGS sequence"/>
</dbReference>
<name>A0AAV9MIT7_9SOLN</name>
<gene>
    <name evidence="3" type="ORF">R3W88_000721</name>
</gene>
<evidence type="ECO:0000256" key="1">
    <source>
        <dbReference type="SAM" id="MobiDB-lite"/>
    </source>
</evidence>
<feature type="domain" description="DUF4283" evidence="2">
    <location>
        <begin position="73"/>
        <end position="161"/>
    </location>
</feature>